<dbReference type="OrthoDB" id="6268171at2759"/>
<dbReference type="AlphaFoldDB" id="A0A3P7NLP8"/>
<proteinExistence type="predicted"/>
<keyword evidence="2" id="KW-1185">Reference proteome</keyword>
<protein>
    <submittedName>
        <fullName evidence="1">Uncharacterized protein</fullName>
    </submittedName>
</protein>
<sequence>MSPLDGLDENASPPPPSYLFIRLYRDLVSAAMEKGSRRLAEQALPHQQTWINASLVGLPLGDGGFRWYSDAGFLFRPESDEAGDCPWDLHHCVSDELSLKFGFLYVEDVDGSAPSPNLPIHLLTLASKRTKSSTKQRPSFSIFYEPRRRSIVALGTFFTPLEAILSTETTLDWISVSLSVKPFTGEVQLIVESADASTSAVPIEDLEVVKSLVGGNPGEVGLHVGPVGSPFSTTTFLQILDQDSIQKKTEEEYADDVLMGAALSRPIRQIQRTPVSNISFEDRSSYVRYNFHNWIREPTTAEKVVLEFIIPDDVTSGLLWFVEDKNYKRYIILKDRKLYYKYIKLDQTSAAKWTLTEEIAINEHLLPRTRHMLTIQRAGDVPVPREQYSRLQVRDHHYVILELRI</sequence>
<reference evidence="1 2" key="1">
    <citation type="submission" date="2018-11" db="EMBL/GenBank/DDBJ databases">
        <authorList>
            <consortium name="Pathogen Informatics"/>
        </authorList>
    </citation>
    <scope>NUCLEOTIDE SEQUENCE [LARGE SCALE GENOMIC DNA]</scope>
</reference>
<dbReference type="EMBL" id="UYRU01046761">
    <property type="protein sequence ID" value="VDN09302.1"/>
    <property type="molecule type" value="Genomic_DNA"/>
</dbReference>
<dbReference type="Proteomes" id="UP000281553">
    <property type="component" value="Unassembled WGS sequence"/>
</dbReference>
<gene>
    <name evidence="1" type="ORF">DILT_LOCUS5133</name>
</gene>
<evidence type="ECO:0000313" key="1">
    <source>
        <dbReference type="EMBL" id="VDN09302.1"/>
    </source>
</evidence>
<evidence type="ECO:0000313" key="2">
    <source>
        <dbReference type="Proteomes" id="UP000281553"/>
    </source>
</evidence>
<accession>A0A3P7NLP8</accession>
<organism evidence="1 2">
    <name type="scientific">Dibothriocephalus latus</name>
    <name type="common">Fish tapeworm</name>
    <name type="synonym">Diphyllobothrium latum</name>
    <dbReference type="NCBI Taxonomy" id="60516"/>
    <lineage>
        <taxon>Eukaryota</taxon>
        <taxon>Metazoa</taxon>
        <taxon>Spiralia</taxon>
        <taxon>Lophotrochozoa</taxon>
        <taxon>Platyhelminthes</taxon>
        <taxon>Cestoda</taxon>
        <taxon>Eucestoda</taxon>
        <taxon>Diphyllobothriidea</taxon>
        <taxon>Diphyllobothriidae</taxon>
        <taxon>Dibothriocephalus</taxon>
    </lineage>
</organism>
<name>A0A3P7NLP8_DIBLA</name>